<dbReference type="PANTHER" id="PTHR13778:SF47">
    <property type="entry name" value="LIPOPOLYSACCHARIDE 1,3-GALACTOSYLTRANSFERASE"/>
    <property type="match status" value="1"/>
</dbReference>
<dbReference type="InterPro" id="IPR029044">
    <property type="entry name" value="Nucleotide-diphossugar_trans"/>
</dbReference>
<keyword evidence="3" id="KW-0479">Metal-binding</keyword>
<sequence>MENNTKKVIPIFFATDNNYVPFLAVALTSLLDNASNDYFYKIYILTTSLKKEYIEQLKLICRDARPDGVSIDFVSLTEEMDKSSGNFHLRDYYSKETYCRVFIPRVFPQYDKVIYLDCDIVVKGDISEFYNIDIGDNILGAASEEVMMEYDVFGDYVEKALGIPREKYFSAGVLLINAKKYREDDIETKFIDLMNTYTFRVTQDEDYLNVLCYGKVKMVDLGWNKSSFKSDKFDDKNLKLIHYKINWKPWHYDNVYYEEHFWNYAQKTFLYDAILKIKADYTEDLHERDRLAFENLVKMAIEDSNDPNNYCNSQKMKA</sequence>
<dbReference type="Proteomes" id="UP000190395">
    <property type="component" value="Unassembled WGS sequence"/>
</dbReference>
<keyword evidence="5" id="KW-1185">Reference proteome</keyword>
<evidence type="ECO:0000256" key="2">
    <source>
        <dbReference type="ARBA" id="ARBA00022679"/>
    </source>
</evidence>
<gene>
    <name evidence="4" type="ORF">SAMN02745152_01306</name>
</gene>
<dbReference type="STRING" id="225004.SAMN02745152_01306"/>
<evidence type="ECO:0000256" key="1">
    <source>
        <dbReference type="ARBA" id="ARBA00022676"/>
    </source>
</evidence>
<dbReference type="PANTHER" id="PTHR13778">
    <property type="entry name" value="GLYCOSYLTRANSFERASE 8 DOMAIN-CONTAINING PROTEIN"/>
    <property type="match status" value="1"/>
</dbReference>
<dbReference type="AlphaFoldDB" id="A0A1T4NSD7"/>
<accession>A0A1T4NSD7</accession>
<dbReference type="RefSeq" id="WP_078931052.1">
    <property type="nucleotide sequence ID" value="NZ_CAMCOW010000043.1"/>
</dbReference>
<evidence type="ECO:0000313" key="4">
    <source>
        <dbReference type="EMBL" id="SJZ82210.1"/>
    </source>
</evidence>
<dbReference type="GeneID" id="303367544"/>
<dbReference type="CDD" id="cd04194">
    <property type="entry name" value="GT8_A4GalT_like"/>
    <property type="match status" value="1"/>
</dbReference>
<evidence type="ECO:0000313" key="5">
    <source>
        <dbReference type="Proteomes" id="UP000190395"/>
    </source>
</evidence>
<dbReference type="InterPro" id="IPR002495">
    <property type="entry name" value="Glyco_trans_8"/>
</dbReference>
<dbReference type="Pfam" id="PF01501">
    <property type="entry name" value="Glyco_transf_8"/>
    <property type="match status" value="1"/>
</dbReference>
<keyword evidence="1" id="KW-0328">Glycosyltransferase</keyword>
<organism evidence="4 5">
    <name type="scientific">Treponema berlinense</name>
    <dbReference type="NCBI Taxonomy" id="225004"/>
    <lineage>
        <taxon>Bacteria</taxon>
        <taxon>Pseudomonadati</taxon>
        <taxon>Spirochaetota</taxon>
        <taxon>Spirochaetia</taxon>
        <taxon>Spirochaetales</taxon>
        <taxon>Treponemataceae</taxon>
        <taxon>Treponema</taxon>
    </lineage>
</organism>
<dbReference type="GO" id="GO:0046872">
    <property type="term" value="F:metal ion binding"/>
    <property type="evidence" value="ECO:0007669"/>
    <property type="project" value="UniProtKB-KW"/>
</dbReference>
<keyword evidence="2 4" id="KW-0808">Transferase</keyword>
<evidence type="ECO:0000256" key="3">
    <source>
        <dbReference type="ARBA" id="ARBA00022723"/>
    </source>
</evidence>
<dbReference type="GO" id="GO:0016757">
    <property type="term" value="F:glycosyltransferase activity"/>
    <property type="evidence" value="ECO:0007669"/>
    <property type="project" value="UniProtKB-KW"/>
</dbReference>
<proteinExistence type="predicted"/>
<dbReference type="InterPro" id="IPR050748">
    <property type="entry name" value="Glycosyltrans_8_dom-fam"/>
</dbReference>
<name>A0A1T4NSD7_9SPIR</name>
<dbReference type="EMBL" id="FUXC01000007">
    <property type="protein sequence ID" value="SJZ82210.1"/>
    <property type="molecule type" value="Genomic_DNA"/>
</dbReference>
<dbReference type="Gene3D" id="3.90.550.10">
    <property type="entry name" value="Spore Coat Polysaccharide Biosynthesis Protein SpsA, Chain A"/>
    <property type="match status" value="1"/>
</dbReference>
<protein>
    <submittedName>
        <fullName evidence="4">Lipopolysaccharide biosynthesis protein, LPS:glycosyltransferase</fullName>
    </submittedName>
</protein>
<reference evidence="4 5" key="1">
    <citation type="submission" date="2017-02" db="EMBL/GenBank/DDBJ databases">
        <authorList>
            <person name="Peterson S.W."/>
        </authorList>
    </citation>
    <scope>NUCLEOTIDE SEQUENCE [LARGE SCALE GENOMIC DNA]</scope>
    <source>
        <strain evidence="4 5">ATCC BAA-909</strain>
    </source>
</reference>
<dbReference type="SUPFAM" id="SSF53448">
    <property type="entry name" value="Nucleotide-diphospho-sugar transferases"/>
    <property type="match status" value="1"/>
</dbReference>
<dbReference type="OrthoDB" id="9798746at2"/>